<dbReference type="EMBL" id="MCHY01000008">
    <property type="protein sequence ID" value="RKD24017.1"/>
    <property type="molecule type" value="Genomic_DNA"/>
</dbReference>
<evidence type="ECO:0000313" key="1">
    <source>
        <dbReference type="EMBL" id="RKD24017.1"/>
    </source>
</evidence>
<accession>A0A419SJ67</accession>
<proteinExistence type="predicted"/>
<gene>
    <name evidence="1" type="ORF">BEP19_06260</name>
</gene>
<dbReference type="SUPFAM" id="SSF53335">
    <property type="entry name" value="S-adenosyl-L-methionine-dependent methyltransferases"/>
    <property type="match status" value="1"/>
</dbReference>
<dbReference type="PIRSF" id="PIRSF018637">
    <property type="entry name" value="TrmK"/>
    <property type="match status" value="1"/>
</dbReference>
<dbReference type="InterPro" id="IPR006901">
    <property type="entry name" value="TrmK"/>
</dbReference>
<protein>
    <recommendedName>
        <fullName evidence="3">SAM-dependent methyltransferase</fullName>
    </recommendedName>
</protein>
<comment type="caution">
    <text evidence="1">The sequence shown here is derived from an EMBL/GenBank/DDBJ whole genome shotgun (WGS) entry which is preliminary data.</text>
</comment>
<reference evidence="1 2" key="1">
    <citation type="submission" date="2016-08" db="EMBL/GenBank/DDBJ databases">
        <title>Novel Firmicute Genomes.</title>
        <authorList>
            <person name="Poppleton D.I."/>
            <person name="Gribaldo S."/>
        </authorList>
    </citation>
    <scope>NUCLEOTIDE SEQUENCE [LARGE SCALE GENOMIC DNA]</scope>
    <source>
        <strain evidence="1 2">RAOx-1</strain>
    </source>
</reference>
<dbReference type="GO" id="GO:0160105">
    <property type="term" value="F:tRNA (adenine(22)-N1)-methyltransferase activity"/>
    <property type="evidence" value="ECO:0007669"/>
    <property type="project" value="InterPro"/>
</dbReference>
<evidence type="ECO:0000313" key="2">
    <source>
        <dbReference type="Proteomes" id="UP000284219"/>
    </source>
</evidence>
<dbReference type="Pfam" id="PF04816">
    <property type="entry name" value="TrmK"/>
    <property type="match status" value="1"/>
</dbReference>
<organism evidence="1 2">
    <name type="scientific">Ammoniphilus oxalaticus</name>
    <dbReference type="NCBI Taxonomy" id="66863"/>
    <lineage>
        <taxon>Bacteria</taxon>
        <taxon>Bacillati</taxon>
        <taxon>Bacillota</taxon>
        <taxon>Bacilli</taxon>
        <taxon>Bacillales</taxon>
        <taxon>Paenibacillaceae</taxon>
        <taxon>Aneurinibacillus group</taxon>
        <taxon>Ammoniphilus</taxon>
    </lineage>
</organism>
<dbReference type="AlphaFoldDB" id="A0A419SJ67"/>
<dbReference type="Gene3D" id="3.40.50.150">
    <property type="entry name" value="Vaccinia Virus protein VP39"/>
    <property type="match status" value="1"/>
</dbReference>
<dbReference type="Proteomes" id="UP000284219">
    <property type="component" value="Unassembled WGS sequence"/>
</dbReference>
<dbReference type="PANTHER" id="PTHR38451">
    <property type="entry name" value="TRNA (ADENINE(22)-N(1))-METHYLTRANSFERASE"/>
    <property type="match status" value="1"/>
</dbReference>
<name>A0A419SJ67_9BACL</name>
<sequence>MKGATTMELSQRLTAVARYVKPGSKVADIGSDHAFLPIHLIQSGKSASVIAGEVNRGPLEMARKNVDQTGFSKQIELRLGDGLSVIEDGEVDTVCISGMGGTLITSILDAGIERLSSVQQLVLQPNVAEKQARKWLYDHGWELVGETILKEEGIIYEVFSAVRGNAKAPYQSQQWPLEQWFELGPFLWSEKSPIYKEKWEREWGNTKRVLSDLKRAKSTEIETKRMELEDRLKWIEEVLTCMQTVRP</sequence>
<dbReference type="InterPro" id="IPR029063">
    <property type="entry name" value="SAM-dependent_MTases_sf"/>
</dbReference>
<dbReference type="Gene3D" id="1.10.287.1890">
    <property type="match status" value="1"/>
</dbReference>
<dbReference type="OrthoDB" id="5881184at2"/>
<keyword evidence="2" id="KW-1185">Reference proteome</keyword>
<dbReference type="PANTHER" id="PTHR38451:SF1">
    <property type="entry name" value="TRNA (ADENINE(22)-N(1))-METHYLTRANSFERASE"/>
    <property type="match status" value="1"/>
</dbReference>
<evidence type="ECO:0008006" key="3">
    <source>
        <dbReference type="Google" id="ProtNLM"/>
    </source>
</evidence>